<feature type="compositionally biased region" description="Pro residues" evidence="1">
    <location>
        <begin position="76"/>
        <end position="88"/>
    </location>
</feature>
<dbReference type="EMBL" id="JAWWNJ010000090">
    <property type="protein sequence ID" value="KAK6997434.1"/>
    <property type="molecule type" value="Genomic_DNA"/>
</dbReference>
<comment type="caution">
    <text evidence="2">The sequence shown here is derived from an EMBL/GenBank/DDBJ whole genome shotgun (WGS) entry which is preliminary data.</text>
</comment>
<dbReference type="Proteomes" id="UP001362999">
    <property type="component" value="Unassembled WGS sequence"/>
</dbReference>
<keyword evidence="3" id="KW-1185">Reference proteome</keyword>
<protein>
    <submittedName>
        <fullName evidence="2">Uncharacterized protein</fullName>
    </submittedName>
</protein>
<sequence length="184" mass="21183">MSKDRPRRKILAQDQEYKPGRTEAQRRDSHRRASLAYYWRHPEARERNRLRMRERRALTRAKRRSRDSAPVLASLPPSPPSDIPPLSPPLAARAPSSSPVSDAVLSHSTHHSISTRSEVTVNAGRPVRTALSTLAALNAAPLTEPTLQERSRWRRPRYPIYTTWLSLDQYEDIYGWSVEVRCIR</sequence>
<evidence type="ECO:0000313" key="3">
    <source>
        <dbReference type="Proteomes" id="UP001362999"/>
    </source>
</evidence>
<feature type="compositionally biased region" description="Low complexity" evidence="1">
    <location>
        <begin position="89"/>
        <end position="117"/>
    </location>
</feature>
<evidence type="ECO:0000256" key="1">
    <source>
        <dbReference type="SAM" id="MobiDB-lite"/>
    </source>
</evidence>
<gene>
    <name evidence="2" type="ORF">R3P38DRAFT_3219438</name>
</gene>
<organism evidence="2 3">
    <name type="scientific">Favolaschia claudopus</name>
    <dbReference type="NCBI Taxonomy" id="2862362"/>
    <lineage>
        <taxon>Eukaryota</taxon>
        <taxon>Fungi</taxon>
        <taxon>Dikarya</taxon>
        <taxon>Basidiomycota</taxon>
        <taxon>Agaricomycotina</taxon>
        <taxon>Agaricomycetes</taxon>
        <taxon>Agaricomycetidae</taxon>
        <taxon>Agaricales</taxon>
        <taxon>Marasmiineae</taxon>
        <taxon>Mycenaceae</taxon>
        <taxon>Favolaschia</taxon>
    </lineage>
</organism>
<feature type="region of interest" description="Disordered" evidence="1">
    <location>
        <begin position="1"/>
        <end position="117"/>
    </location>
</feature>
<feature type="compositionally biased region" description="Basic residues" evidence="1">
    <location>
        <begin position="1"/>
        <end position="10"/>
    </location>
</feature>
<feature type="compositionally biased region" description="Basic and acidic residues" evidence="1">
    <location>
        <begin position="15"/>
        <end position="27"/>
    </location>
</feature>
<evidence type="ECO:0000313" key="2">
    <source>
        <dbReference type="EMBL" id="KAK6997434.1"/>
    </source>
</evidence>
<accession>A0AAW0A1W3</accession>
<dbReference type="AlphaFoldDB" id="A0AAW0A1W3"/>
<name>A0AAW0A1W3_9AGAR</name>
<feature type="compositionally biased region" description="Basic and acidic residues" evidence="1">
    <location>
        <begin position="40"/>
        <end position="57"/>
    </location>
</feature>
<reference evidence="2 3" key="1">
    <citation type="journal article" date="2024" name="J Genomics">
        <title>Draft genome sequencing and assembly of Favolaschia claudopus CIRM-BRFM 2984 isolated from oak limbs.</title>
        <authorList>
            <person name="Navarro D."/>
            <person name="Drula E."/>
            <person name="Chaduli D."/>
            <person name="Cazenave R."/>
            <person name="Ahrendt S."/>
            <person name="Wang J."/>
            <person name="Lipzen A."/>
            <person name="Daum C."/>
            <person name="Barry K."/>
            <person name="Grigoriev I.V."/>
            <person name="Favel A."/>
            <person name="Rosso M.N."/>
            <person name="Martin F."/>
        </authorList>
    </citation>
    <scope>NUCLEOTIDE SEQUENCE [LARGE SCALE GENOMIC DNA]</scope>
    <source>
        <strain evidence="2 3">CIRM-BRFM 2984</strain>
    </source>
</reference>
<proteinExistence type="predicted"/>